<feature type="transmembrane region" description="Helical" evidence="6">
    <location>
        <begin position="44"/>
        <end position="66"/>
    </location>
</feature>
<reference evidence="8 9" key="1">
    <citation type="submission" date="2016-12" db="EMBL/GenBank/DDBJ databases">
        <title>The draft genome sequence of HSLHS2.</title>
        <authorList>
            <person name="Hu D."/>
            <person name="Wang L."/>
            <person name="Shao Z."/>
        </authorList>
    </citation>
    <scope>NUCLEOTIDE SEQUENCE [LARGE SCALE GENOMIC DNA]</scope>
    <source>
        <strain evidence="8">MCCC 1A06712</strain>
    </source>
</reference>
<accession>A0A251WXV7</accession>
<dbReference type="RefSeq" id="WP_086451601.1">
    <property type="nucleotide sequence ID" value="NZ_MSPP01000003.1"/>
</dbReference>
<keyword evidence="9" id="KW-1185">Reference proteome</keyword>
<feature type="transmembrane region" description="Helical" evidence="6">
    <location>
        <begin position="162"/>
        <end position="184"/>
    </location>
</feature>
<proteinExistence type="predicted"/>
<evidence type="ECO:0000256" key="3">
    <source>
        <dbReference type="ARBA" id="ARBA00022692"/>
    </source>
</evidence>
<dbReference type="Pfam" id="PF09335">
    <property type="entry name" value="VTT_dom"/>
    <property type="match status" value="1"/>
</dbReference>
<evidence type="ECO:0000256" key="1">
    <source>
        <dbReference type="ARBA" id="ARBA00004651"/>
    </source>
</evidence>
<keyword evidence="4 6" id="KW-1133">Transmembrane helix</keyword>
<evidence type="ECO:0000313" key="9">
    <source>
        <dbReference type="Proteomes" id="UP000194664"/>
    </source>
</evidence>
<evidence type="ECO:0000256" key="5">
    <source>
        <dbReference type="ARBA" id="ARBA00023136"/>
    </source>
</evidence>
<dbReference type="Proteomes" id="UP000194664">
    <property type="component" value="Unassembled WGS sequence"/>
</dbReference>
<comment type="subcellular location">
    <subcellularLocation>
        <location evidence="1">Cell membrane</location>
        <topology evidence="1">Multi-pass membrane protein</topology>
    </subcellularLocation>
</comment>
<name>A0A251WXV7_9RHOB</name>
<dbReference type="PANTHER" id="PTHR42709:SF6">
    <property type="entry name" value="UNDECAPRENYL PHOSPHATE TRANSPORTER A"/>
    <property type="match status" value="1"/>
</dbReference>
<evidence type="ECO:0000256" key="4">
    <source>
        <dbReference type="ARBA" id="ARBA00022989"/>
    </source>
</evidence>
<keyword evidence="3 6" id="KW-0812">Transmembrane</keyword>
<feature type="domain" description="VTT" evidence="7">
    <location>
        <begin position="35"/>
        <end position="150"/>
    </location>
</feature>
<evidence type="ECO:0000313" key="8">
    <source>
        <dbReference type="EMBL" id="OUD09121.1"/>
    </source>
</evidence>
<keyword evidence="2" id="KW-1003">Cell membrane</keyword>
<dbReference type="InterPro" id="IPR051311">
    <property type="entry name" value="DedA_domain"/>
</dbReference>
<evidence type="ECO:0000256" key="2">
    <source>
        <dbReference type="ARBA" id="ARBA00022475"/>
    </source>
</evidence>
<feature type="transmembrane region" description="Helical" evidence="6">
    <location>
        <begin position="15"/>
        <end position="38"/>
    </location>
</feature>
<evidence type="ECO:0000256" key="6">
    <source>
        <dbReference type="SAM" id="Phobius"/>
    </source>
</evidence>
<dbReference type="OrthoDB" id="9780918at2"/>
<feature type="transmembrane region" description="Helical" evidence="6">
    <location>
        <begin position="131"/>
        <end position="156"/>
    </location>
</feature>
<dbReference type="AlphaFoldDB" id="A0A251WXV7"/>
<keyword evidence="5 6" id="KW-0472">Membrane</keyword>
<sequence length="194" mass="21344">MDFSTLQQLVQDHGLWLLAPVTVIEGPIVTVIAAYMASLGLLNVYAVYVICVLGDLVGDAIIYSIGRFGPKSLPGRWQVRLGLNRTRRQGLRTHFNETGGRTLIIGKLTHSAGAAVLFAAGTGKMPIGQFLWYNLLGTLPKTLLFVVLGYVFGYAYSTIDHYIFRASMILLVVALVGFGIWYYWGPTKSQEDAK</sequence>
<dbReference type="PANTHER" id="PTHR42709">
    <property type="entry name" value="ALKALINE PHOSPHATASE LIKE PROTEIN"/>
    <property type="match status" value="1"/>
</dbReference>
<dbReference type="GO" id="GO:0005886">
    <property type="term" value="C:plasma membrane"/>
    <property type="evidence" value="ECO:0007669"/>
    <property type="project" value="UniProtKB-SubCell"/>
</dbReference>
<dbReference type="EMBL" id="MSPP01000003">
    <property type="protein sequence ID" value="OUD09121.1"/>
    <property type="molecule type" value="Genomic_DNA"/>
</dbReference>
<gene>
    <name evidence="8" type="ORF">BVC71_10465</name>
</gene>
<evidence type="ECO:0000259" key="7">
    <source>
        <dbReference type="Pfam" id="PF09335"/>
    </source>
</evidence>
<protein>
    <recommendedName>
        <fullName evidence="7">VTT domain-containing protein</fullName>
    </recommendedName>
</protein>
<dbReference type="InterPro" id="IPR032816">
    <property type="entry name" value="VTT_dom"/>
</dbReference>
<comment type="caution">
    <text evidence="8">The sequence shown here is derived from an EMBL/GenBank/DDBJ whole genome shotgun (WGS) entry which is preliminary data.</text>
</comment>
<organism evidence="8 9">
    <name type="scientific">Marivivens niveibacter</name>
    <dbReference type="NCBI Taxonomy" id="1930667"/>
    <lineage>
        <taxon>Bacteria</taxon>
        <taxon>Pseudomonadati</taxon>
        <taxon>Pseudomonadota</taxon>
        <taxon>Alphaproteobacteria</taxon>
        <taxon>Rhodobacterales</taxon>
        <taxon>Paracoccaceae</taxon>
        <taxon>Marivivens group</taxon>
        <taxon>Marivivens</taxon>
    </lineage>
</organism>